<organism evidence="1 2">
    <name type="scientific">Polycladomyces subterraneus</name>
    <dbReference type="NCBI Taxonomy" id="1016997"/>
    <lineage>
        <taxon>Bacteria</taxon>
        <taxon>Bacillati</taxon>
        <taxon>Bacillota</taxon>
        <taxon>Bacilli</taxon>
        <taxon>Bacillales</taxon>
        <taxon>Thermoactinomycetaceae</taxon>
        <taxon>Polycladomyces</taxon>
    </lineage>
</organism>
<proteinExistence type="predicted"/>
<dbReference type="RefSeq" id="WP_301239745.1">
    <property type="nucleotide sequence ID" value="NZ_JANRHH010000047.1"/>
</dbReference>
<gene>
    <name evidence="1" type="ORF">NWF35_13400</name>
</gene>
<reference evidence="1" key="1">
    <citation type="submission" date="2022-08" db="EMBL/GenBank/DDBJ databases">
        <title>Polycladomyces zharkentsis sp. nov., a novel thermophilic CMC and starch-degrading bacterium isolated from a geothermal spring in Kazakhstan.</title>
        <authorList>
            <person name="Mashzhan A."/>
            <person name="Kistaubaeva A."/>
            <person name="Javier-Lopez R."/>
            <person name="Birkeland N.-K."/>
        </authorList>
    </citation>
    <scope>NUCLEOTIDE SEQUENCE</scope>
    <source>
        <strain evidence="1">KSR 13</strain>
    </source>
</reference>
<dbReference type="Proteomes" id="UP001174196">
    <property type="component" value="Unassembled WGS sequence"/>
</dbReference>
<comment type="caution">
    <text evidence="1">The sequence shown here is derived from an EMBL/GenBank/DDBJ whole genome shotgun (WGS) entry which is preliminary data.</text>
</comment>
<dbReference type="EMBL" id="JANRHH010000047">
    <property type="protein sequence ID" value="MDN4594865.1"/>
    <property type="molecule type" value="Genomic_DNA"/>
</dbReference>
<accession>A0ABT8IQ46</accession>
<protein>
    <submittedName>
        <fullName evidence="1">Uncharacterized protein</fullName>
    </submittedName>
</protein>
<evidence type="ECO:0000313" key="2">
    <source>
        <dbReference type="Proteomes" id="UP001174196"/>
    </source>
</evidence>
<sequence length="46" mass="4952">MRDGPVAGSFPREGPLDPFEVFGTVKQNVAALSAQVIEYGYGVFCM</sequence>
<name>A0ABT8IQ46_9BACL</name>
<evidence type="ECO:0000313" key="1">
    <source>
        <dbReference type="EMBL" id="MDN4594865.1"/>
    </source>
</evidence>
<keyword evidence="2" id="KW-1185">Reference proteome</keyword>